<evidence type="ECO:0000313" key="1">
    <source>
        <dbReference type="EMBL" id="MEH8017518.1"/>
    </source>
</evidence>
<organism evidence="1 2">
    <name type="scientific">Rheinheimera muenzenbergensis</name>
    <dbReference type="NCBI Taxonomy" id="1193628"/>
    <lineage>
        <taxon>Bacteria</taxon>
        <taxon>Pseudomonadati</taxon>
        <taxon>Pseudomonadota</taxon>
        <taxon>Gammaproteobacteria</taxon>
        <taxon>Chromatiales</taxon>
        <taxon>Chromatiaceae</taxon>
        <taxon>Rheinheimera</taxon>
    </lineage>
</organism>
<reference evidence="1 2" key="1">
    <citation type="journal article" date="2023" name="Ecotoxicol. Environ. Saf.">
        <title>Mercury remediation potential of mercury-resistant strain Rheinheimera metallidurans sp. nov. isolated from a municipal waste dumping site.</title>
        <authorList>
            <person name="Yadav V."/>
            <person name="Manjhi A."/>
            <person name="Vadakedath N."/>
        </authorList>
    </citation>
    <scope>NUCLEOTIDE SEQUENCE [LARGE SCALE GENOMIC DNA]</scope>
    <source>
        <strain evidence="1 2">E-49</strain>
    </source>
</reference>
<accession>A0ABU8C6H4</accession>
<keyword evidence="2" id="KW-1185">Reference proteome</keyword>
<dbReference type="Proteomes" id="UP001375382">
    <property type="component" value="Unassembled WGS sequence"/>
</dbReference>
<proteinExistence type="predicted"/>
<name>A0ABU8C6H4_9GAMM</name>
<comment type="caution">
    <text evidence="1">The sequence shown here is derived from an EMBL/GenBank/DDBJ whole genome shotgun (WGS) entry which is preliminary data.</text>
</comment>
<protein>
    <submittedName>
        <fullName evidence="1">Uncharacterized protein</fullName>
    </submittedName>
</protein>
<sequence>MDNDVILLEQRKRQRIRPNRQGRLLIEDGNLGVEWLSDGSVSLLAYKNAS</sequence>
<dbReference type="RefSeq" id="WP_335735932.1">
    <property type="nucleotide sequence ID" value="NZ_JALAAR010000007.1"/>
</dbReference>
<evidence type="ECO:0000313" key="2">
    <source>
        <dbReference type="Proteomes" id="UP001375382"/>
    </source>
</evidence>
<dbReference type="EMBL" id="JALAAR010000007">
    <property type="protein sequence ID" value="MEH8017518.1"/>
    <property type="molecule type" value="Genomic_DNA"/>
</dbReference>
<gene>
    <name evidence="1" type="ORF">MN202_09750</name>
</gene>